<dbReference type="RefSeq" id="WP_220211377.1">
    <property type="nucleotide sequence ID" value="NZ_BNJK01000003.1"/>
</dbReference>
<comment type="caution">
    <text evidence="1">The sequence shown here is derived from an EMBL/GenBank/DDBJ whole genome shotgun (WGS) entry which is preliminary data.</text>
</comment>
<dbReference type="AlphaFoldDB" id="A0A8J3N738"/>
<organism evidence="1 2">
    <name type="scientific">Reticulibacter mediterranei</name>
    <dbReference type="NCBI Taxonomy" id="2778369"/>
    <lineage>
        <taxon>Bacteria</taxon>
        <taxon>Bacillati</taxon>
        <taxon>Chloroflexota</taxon>
        <taxon>Ktedonobacteria</taxon>
        <taxon>Ktedonobacterales</taxon>
        <taxon>Reticulibacteraceae</taxon>
        <taxon>Reticulibacter</taxon>
    </lineage>
</organism>
<evidence type="ECO:0000313" key="1">
    <source>
        <dbReference type="EMBL" id="GHP00795.1"/>
    </source>
</evidence>
<accession>A0A8J3N738</accession>
<dbReference type="EMBL" id="BNJK01000003">
    <property type="protein sequence ID" value="GHP00795.1"/>
    <property type="molecule type" value="Genomic_DNA"/>
</dbReference>
<sequence length="183" mass="21469">MEEEEIETYLKALGEELERQGITQPIRILVVGGVFMVCAMKSRDATEDIDAILLDLPELTDKPPIEIIKKFIRAKNAVAKRFEIPRKWFNDSVKEFLLDYAPNPPFSLWKTFQMLHVFFPPKEYVLASKLMTFRLKDYDDVEALLQDVGIETREQAQALVDRFVPDKRWQEHYELSKNLDTLF</sequence>
<name>A0A8J3N738_9CHLR</name>
<keyword evidence="2" id="KW-1185">Reference proteome</keyword>
<proteinExistence type="predicted"/>
<dbReference type="Proteomes" id="UP000597444">
    <property type="component" value="Unassembled WGS sequence"/>
</dbReference>
<gene>
    <name evidence="1" type="ORF">KSF_108420</name>
</gene>
<evidence type="ECO:0008006" key="3">
    <source>
        <dbReference type="Google" id="ProtNLM"/>
    </source>
</evidence>
<reference evidence="1" key="1">
    <citation type="submission" date="2020-10" db="EMBL/GenBank/DDBJ databases">
        <title>Taxonomic study of unclassified bacteria belonging to the class Ktedonobacteria.</title>
        <authorList>
            <person name="Yabe S."/>
            <person name="Wang C.M."/>
            <person name="Zheng Y."/>
            <person name="Sakai Y."/>
            <person name="Cavaletti L."/>
            <person name="Monciardini P."/>
            <person name="Donadio S."/>
        </authorList>
    </citation>
    <scope>NUCLEOTIDE SEQUENCE</scope>
    <source>
        <strain evidence="1">ID150040</strain>
    </source>
</reference>
<protein>
    <recommendedName>
        <fullName evidence="3">Nucleotidyltransferase</fullName>
    </recommendedName>
</protein>
<evidence type="ECO:0000313" key="2">
    <source>
        <dbReference type="Proteomes" id="UP000597444"/>
    </source>
</evidence>